<comment type="similarity">
    <text evidence="1">Belongs to the Nudix hydrolase family.</text>
</comment>
<evidence type="ECO:0000313" key="4">
    <source>
        <dbReference type="EMBL" id="EER74285.1"/>
    </source>
</evidence>
<dbReference type="Pfam" id="PF00293">
    <property type="entry name" value="NUDIX"/>
    <property type="match status" value="1"/>
</dbReference>
<dbReference type="Proteomes" id="UP000004528">
    <property type="component" value="Unassembled WGS sequence"/>
</dbReference>
<dbReference type="eggNOG" id="COG1051">
    <property type="taxonomic scope" value="Bacteria"/>
</dbReference>
<keyword evidence="5" id="KW-1185">Reference proteome</keyword>
<gene>
    <name evidence="4" type="ORF">HMPREF0877_1494</name>
</gene>
<comment type="caution">
    <text evidence="4">The sequence shown here is derived from an EMBL/GenBank/DDBJ whole genome shotgun (WGS) entry which is preliminary data.</text>
</comment>
<dbReference type="PROSITE" id="PS51462">
    <property type="entry name" value="NUDIX"/>
    <property type="match status" value="1"/>
</dbReference>
<name>C5RBZ8_WEIPA</name>
<dbReference type="AlphaFoldDB" id="C5RBZ8"/>
<evidence type="ECO:0000256" key="2">
    <source>
        <dbReference type="ARBA" id="ARBA00022801"/>
    </source>
</evidence>
<evidence type="ECO:0000256" key="1">
    <source>
        <dbReference type="ARBA" id="ARBA00005582"/>
    </source>
</evidence>
<reference evidence="4 5" key="1">
    <citation type="submission" date="2009-04" db="EMBL/GenBank/DDBJ databases">
        <authorList>
            <person name="Qin X."/>
            <person name="Bachman B."/>
            <person name="Battles P."/>
            <person name="Bell A."/>
            <person name="Bess C."/>
            <person name="Bickham C."/>
            <person name="Chaboub L."/>
            <person name="Chen D."/>
            <person name="Coyle M."/>
            <person name="Deiros D.R."/>
            <person name="Dinh H."/>
            <person name="Forbes L."/>
            <person name="Fowler G."/>
            <person name="Francisco L."/>
            <person name="Fu Q."/>
            <person name="Gubbala S."/>
            <person name="Hale W."/>
            <person name="Han Y."/>
            <person name="Hemphill L."/>
            <person name="Highlander S.K."/>
            <person name="Hirani K."/>
            <person name="Hogues M."/>
            <person name="Jackson L."/>
            <person name="Jakkamsetti A."/>
            <person name="Javaid M."/>
            <person name="Jiang H."/>
            <person name="Korchina V."/>
            <person name="Kovar C."/>
            <person name="Lara F."/>
            <person name="Lee S."/>
            <person name="Mata R."/>
            <person name="Mathew T."/>
            <person name="Moen C."/>
            <person name="Morales K."/>
            <person name="Munidasa M."/>
            <person name="Nazareth L."/>
            <person name="Ngo R."/>
            <person name="Nguyen L."/>
            <person name="Okwuonu G."/>
            <person name="Ongeri F."/>
            <person name="Patil S."/>
            <person name="Petrosino J."/>
            <person name="Pham C."/>
            <person name="Pham P."/>
            <person name="Pu L.-L."/>
            <person name="Puazo M."/>
            <person name="Raj R."/>
            <person name="Reid J."/>
            <person name="Rouhana J."/>
            <person name="Saada N."/>
            <person name="Shang Y."/>
            <person name="Simmons D."/>
            <person name="Thornton R."/>
            <person name="Warren J."/>
            <person name="Weissenberger G."/>
            <person name="Zhang J."/>
            <person name="Zhang L."/>
            <person name="Zhou C."/>
            <person name="Zhu D."/>
            <person name="Muzny D."/>
            <person name="Worley K."/>
            <person name="Gibbs R."/>
        </authorList>
    </citation>
    <scope>NUCLEOTIDE SEQUENCE [LARGE SCALE GENOMIC DNA]</scope>
    <source>
        <strain evidence="4 5">ATCC 33313</strain>
    </source>
</reference>
<evidence type="ECO:0000259" key="3">
    <source>
        <dbReference type="PROSITE" id="PS51462"/>
    </source>
</evidence>
<dbReference type="InterPro" id="IPR000086">
    <property type="entry name" value="NUDIX_hydrolase_dom"/>
</dbReference>
<dbReference type="PANTHER" id="PTHR43736:SF1">
    <property type="entry name" value="DIHYDRONEOPTERIN TRIPHOSPHATE DIPHOSPHATASE"/>
    <property type="match status" value="1"/>
</dbReference>
<organism evidence="4 5">
    <name type="scientific">Weissella paramesenteroides ATCC 33313</name>
    <dbReference type="NCBI Taxonomy" id="585506"/>
    <lineage>
        <taxon>Bacteria</taxon>
        <taxon>Bacillati</taxon>
        <taxon>Bacillota</taxon>
        <taxon>Bacilli</taxon>
        <taxon>Lactobacillales</taxon>
        <taxon>Lactobacillaceae</taxon>
        <taxon>Weissella</taxon>
    </lineage>
</organism>
<dbReference type="GO" id="GO:0016787">
    <property type="term" value="F:hydrolase activity"/>
    <property type="evidence" value="ECO:0007669"/>
    <property type="project" value="UniProtKB-KW"/>
</dbReference>
<dbReference type="InterPro" id="IPR020476">
    <property type="entry name" value="Nudix_hydrolase"/>
</dbReference>
<dbReference type="EMBL" id="ACKU01000029">
    <property type="protein sequence ID" value="EER74285.1"/>
    <property type="molecule type" value="Genomic_DNA"/>
</dbReference>
<dbReference type="HOGENOM" id="CLU_037162_17_0_9"/>
<accession>C5RBZ8</accession>
<dbReference type="Gene3D" id="3.90.79.10">
    <property type="entry name" value="Nucleoside Triphosphate Pyrophosphohydrolase"/>
    <property type="match status" value="1"/>
</dbReference>
<keyword evidence="2 4" id="KW-0378">Hydrolase</keyword>
<dbReference type="SUPFAM" id="SSF55811">
    <property type="entry name" value="Nudix"/>
    <property type="match status" value="1"/>
</dbReference>
<feature type="domain" description="Nudix hydrolase" evidence="3">
    <location>
        <begin position="1"/>
        <end position="121"/>
    </location>
</feature>
<proteinExistence type="inferred from homology"/>
<evidence type="ECO:0000313" key="5">
    <source>
        <dbReference type="Proteomes" id="UP000004528"/>
    </source>
</evidence>
<protein>
    <submittedName>
        <fullName evidence="4">Hydrolase, NUDIX family</fullName>
    </submittedName>
</protein>
<dbReference type="PRINTS" id="PR00502">
    <property type="entry name" value="NUDIXFAMILY"/>
</dbReference>
<dbReference type="InterPro" id="IPR015797">
    <property type="entry name" value="NUDIX_hydrolase-like_dom_sf"/>
</dbReference>
<dbReference type="STRING" id="585506.HMPREF0877_1494"/>
<sequence>MCIIRNGDDILVMDKIDSEFENTITFPGGHVEPNESIEKSVIREIKKETGIDIKEPHLKSIVNFNLGNQNKEFIFVYEAEYNLKTSKGNIKQTYEGKTYWLHKDKIRFCKLNQVIETVYNT</sequence>
<dbReference type="PANTHER" id="PTHR43736">
    <property type="entry name" value="ADP-RIBOSE PYROPHOSPHATASE"/>
    <property type="match status" value="1"/>
</dbReference>